<evidence type="ECO:0008006" key="4">
    <source>
        <dbReference type="Google" id="ProtNLM"/>
    </source>
</evidence>
<keyword evidence="3" id="KW-1185">Reference proteome</keyword>
<name>A0AA38TFB3_9ASTR</name>
<dbReference type="SMART" id="SM00614">
    <property type="entry name" value="ZnF_BED"/>
    <property type="match status" value="1"/>
</dbReference>
<evidence type="ECO:0000256" key="1">
    <source>
        <dbReference type="SAM" id="MobiDB-lite"/>
    </source>
</evidence>
<dbReference type="InterPro" id="IPR053031">
    <property type="entry name" value="Cuticle_assoc_protein"/>
</dbReference>
<organism evidence="2 3">
    <name type="scientific">Centaurea solstitialis</name>
    <name type="common">yellow star-thistle</name>
    <dbReference type="NCBI Taxonomy" id="347529"/>
    <lineage>
        <taxon>Eukaryota</taxon>
        <taxon>Viridiplantae</taxon>
        <taxon>Streptophyta</taxon>
        <taxon>Embryophyta</taxon>
        <taxon>Tracheophyta</taxon>
        <taxon>Spermatophyta</taxon>
        <taxon>Magnoliopsida</taxon>
        <taxon>eudicotyledons</taxon>
        <taxon>Gunneridae</taxon>
        <taxon>Pentapetalae</taxon>
        <taxon>asterids</taxon>
        <taxon>campanulids</taxon>
        <taxon>Asterales</taxon>
        <taxon>Asteraceae</taxon>
        <taxon>Carduoideae</taxon>
        <taxon>Cardueae</taxon>
        <taxon>Centaureinae</taxon>
        <taxon>Centaurea</taxon>
    </lineage>
</organism>
<dbReference type="EMBL" id="JARYMX010000004">
    <property type="protein sequence ID" value="KAJ9552976.1"/>
    <property type="molecule type" value="Genomic_DNA"/>
</dbReference>
<reference evidence="2" key="1">
    <citation type="submission" date="2023-03" db="EMBL/GenBank/DDBJ databases">
        <title>Chromosome-scale reference genome and RAD-based genetic map of yellow starthistle (Centaurea solstitialis) reveal putative structural variation and QTLs associated with invader traits.</title>
        <authorList>
            <person name="Reatini B."/>
            <person name="Cang F.A."/>
            <person name="Jiang Q."/>
            <person name="Mckibben M.T.W."/>
            <person name="Barker M.S."/>
            <person name="Rieseberg L.H."/>
            <person name="Dlugosch K.M."/>
        </authorList>
    </citation>
    <scope>NUCLEOTIDE SEQUENCE</scope>
    <source>
        <strain evidence="2">CAN-66</strain>
        <tissue evidence="2">Leaf</tissue>
    </source>
</reference>
<protein>
    <recommendedName>
        <fullName evidence="4">BED-type domain-containing protein</fullName>
    </recommendedName>
</protein>
<feature type="compositionally biased region" description="Polar residues" evidence="1">
    <location>
        <begin position="8"/>
        <end position="24"/>
    </location>
</feature>
<feature type="region of interest" description="Disordered" evidence="1">
    <location>
        <begin position="1"/>
        <end position="42"/>
    </location>
</feature>
<evidence type="ECO:0000313" key="2">
    <source>
        <dbReference type="EMBL" id="KAJ9552976.1"/>
    </source>
</evidence>
<sequence length="224" mass="25807">MEGEEVLHTQNSNPQTDGVGTNEGQGVCPNQTQQQEQHNQEDINVGSNDYFCKKMVNGEEKAECNYCKAKLGAKSSNGPHHLLVHMEKCPKRKNKDLQQQVLATNQRTMPAQSNLSCYNFDAYRSRKDLANMVIVHEYPLSIVEHHGFRKSSTFFKVPSRNTLKYDILKIFYYEKQKTMRILETNASRIAITTDIHVDIKQSEKKDSWRLLLISLMKIGRCRVE</sequence>
<dbReference type="SUPFAM" id="SSF140996">
    <property type="entry name" value="Hermes dimerisation domain"/>
    <property type="match status" value="1"/>
</dbReference>
<comment type="caution">
    <text evidence="2">The sequence shown here is derived from an EMBL/GenBank/DDBJ whole genome shotgun (WGS) entry which is preliminary data.</text>
</comment>
<dbReference type="GO" id="GO:1990837">
    <property type="term" value="F:sequence-specific double-stranded DNA binding"/>
    <property type="evidence" value="ECO:0007669"/>
    <property type="project" value="TreeGrafter"/>
</dbReference>
<dbReference type="Proteomes" id="UP001172457">
    <property type="component" value="Chromosome 4"/>
</dbReference>
<dbReference type="GO" id="GO:0006357">
    <property type="term" value="P:regulation of transcription by RNA polymerase II"/>
    <property type="evidence" value="ECO:0007669"/>
    <property type="project" value="TreeGrafter"/>
</dbReference>
<dbReference type="GO" id="GO:0005634">
    <property type="term" value="C:nucleus"/>
    <property type="evidence" value="ECO:0007669"/>
    <property type="project" value="TreeGrafter"/>
</dbReference>
<dbReference type="AlphaFoldDB" id="A0AA38TFB3"/>
<accession>A0AA38TFB3</accession>
<proteinExistence type="predicted"/>
<dbReference type="PANTHER" id="PTHR34396">
    <property type="entry name" value="OS03G0264950 PROTEIN-RELATED"/>
    <property type="match status" value="1"/>
</dbReference>
<gene>
    <name evidence="2" type="ORF">OSB04_017021</name>
</gene>
<dbReference type="PANTHER" id="PTHR34396:SF25">
    <property type="entry name" value="BOUNDARY ELEMENT ASSOCIATED FACTOR"/>
    <property type="match status" value="1"/>
</dbReference>
<evidence type="ECO:0000313" key="3">
    <source>
        <dbReference type="Proteomes" id="UP001172457"/>
    </source>
</evidence>